<feature type="coiled-coil region" evidence="1">
    <location>
        <begin position="88"/>
        <end position="166"/>
    </location>
</feature>
<evidence type="ECO:0000313" key="3">
    <source>
        <dbReference type="EMBL" id="KAG7441802.1"/>
    </source>
</evidence>
<name>A0A9P8APF2_9AGAR</name>
<keyword evidence="1" id="KW-0175">Coiled coil</keyword>
<proteinExistence type="predicted"/>
<organism evidence="3 4">
    <name type="scientific">Guyanagaster necrorhizus</name>
    <dbReference type="NCBI Taxonomy" id="856835"/>
    <lineage>
        <taxon>Eukaryota</taxon>
        <taxon>Fungi</taxon>
        <taxon>Dikarya</taxon>
        <taxon>Basidiomycota</taxon>
        <taxon>Agaricomycotina</taxon>
        <taxon>Agaricomycetes</taxon>
        <taxon>Agaricomycetidae</taxon>
        <taxon>Agaricales</taxon>
        <taxon>Marasmiineae</taxon>
        <taxon>Physalacriaceae</taxon>
        <taxon>Guyanagaster</taxon>
    </lineage>
</organism>
<gene>
    <name evidence="3" type="ORF">BT62DRAFT_464131</name>
</gene>
<dbReference type="RefSeq" id="XP_043035302.1">
    <property type="nucleotide sequence ID" value="XM_043181015.1"/>
</dbReference>
<accession>A0A9P8APF2</accession>
<dbReference type="GeneID" id="66103311"/>
<evidence type="ECO:0000256" key="1">
    <source>
        <dbReference type="SAM" id="Coils"/>
    </source>
</evidence>
<evidence type="ECO:0000256" key="2">
    <source>
        <dbReference type="SAM" id="MobiDB-lite"/>
    </source>
</evidence>
<dbReference type="EMBL" id="MU250556">
    <property type="protein sequence ID" value="KAG7441802.1"/>
    <property type="molecule type" value="Genomic_DNA"/>
</dbReference>
<sequence length="257" mass="29022">MDSPDSKLQYPPEVPEEADSSSPAPSSDAPRIDRSAAAPPSHNKRRPKSLPRQRHHRRAVPASHSEIDLIHGFGPTVTDTLRRDVQILDAFEQRFAALRTQLVEATASLSAHKLQLQNAKMELQRAEGIIADVDRQRIEAEVQAAKDRATTRRLLIERKMNEAKEQGYREGYEEGFGMVRSFREIRRRKRSERDREAVAPLSFGRATKSSLSVSILADYEDLEEQLKVPVNPNPMVAVMRCVLLRIAPLSPSIFIDQ</sequence>
<feature type="compositionally biased region" description="Low complexity" evidence="2">
    <location>
        <begin position="20"/>
        <end position="29"/>
    </location>
</feature>
<keyword evidence="4" id="KW-1185">Reference proteome</keyword>
<feature type="region of interest" description="Disordered" evidence="2">
    <location>
        <begin position="1"/>
        <end position="66"/>
    </location>
</feature>
<feature type="compositionally biased region" description="Basic residues" evidence="2">
    <location>
        <begin position="42"/>
        <end position="59"/>
    </location>
</feature>
<dbReference type="Proteomes" id="UP000812287">
    <property type="component" value="Unassembled WGS sequence"/>
</dbReference>
<dbReference type="AlphaFoldDB" id="A0A9P8APF2"/>
<comment type="caution">
    <text evidence="3">The sequence shown here is derived from an EMBL/GenBank/DDBJ whole genome shotgun (WGS) entry which is preliminary data.</text>
</comment>
<reference evidence="3" key="1">
    <citation type="submission" date="2020-11" db="EMBL/GenBank/DDBJ databases">
        <title>Adaptations for nitrogen fixation in a non-lichenized fungal sporocarp promotes dispersal by wood-feeding termites.</title>
        <authorList>
            <consortium name="DOE Joint Genome Institute"/>
            <person name="Koch R.A."/>
            <person name="Yoon G."/>
            <person name="Arayal U."/>
            <person name="Lail K."/>
            <person name="Amirebrahimi M."/>
            <person name="Labutti K."/>
            <person name="Lipzen A."/>
            <person name="Riley R."/>
            <person name="Barry K."/>
            <person name="Henrissat B."/>
            <person name="Grigoriev I.V."/>
            <person name="Herr J.R."/>
            <person name="Aime M.C."/>
        </authorList>
    </citation>
    <scope>NUCLEOTIDE SEQUENCE</scope>
    <source>
        <strain evidence="3">MCA 3950</strain>
    </source>
</reference>
<protein>
    <submittedName>
        <fullName evidence="3">Uncharacterized protein</fullName>
    </submittedName>
</protein>
<dbReference type="OrthoDB" id="3268221at2759"/>
<evidence type="ECO:0000313" key="4">
    <source>
        <dbReference type="Proteomes" id="UP000812287"/>
    </source>
</evidence>